<dbReference type="OrthoDB" id="2261340at2759"/>
<proteinExistence type="predicted"/>
<evidence type="ECO:0000313" key="2">
    <source>
        <dbReference type="EMBL" id="CEP11668.1"/>
    </source>
</evidence>
<feature type="region of interest" description="Disordered" evidence="1">
    <location>
        <begin position="49"/>
        <end position="83"/>
    </location>
</feature>
<gene>
    <name evidence="2" type="primary">PARPA_05550.1 scaffold 18670</name>
</gene>
<dbReference type="Proteomes" id="UP000054107">
    <property type="component" value="Unassembled WGS sequence"/>
</dbReference>
<evidence type="ECO:0000256" key="1">
    <source>
        <dbReference type="SAM" id="MobiDB-lite"/>
    </source>
</evidence>
<organism evidence="2 3">
    <name type="scientific">Parasitella parasitica</name>
    <dbReference type="NCBI Taxonomy" id="35722"/>
    <lineage>
        <taxon>Eukaryota</taxon>
        <taxon>Fungi</taxon>
        <taxon>Fungi incertae sedis</taxon>
        <taxon>Mucoromycota</taxon>
        <taxon>Mucoromycotina</taxon>
        <taxon>Mucoromycetes</taxon>
        <taxon>Mucorales</taxon>
        <taxon>Mucorineae</taxon>
        <taxon>Mucoraceae</taxon>
        <taxon>Parasitella</taxon>
    </lineage>
</organism>
<sequence length="83" mass="9639">MKAQINHAQTNKHIGKISNLLDVSPIAKSQQWETNVTWSYLSILDDNCDWDDDTENAEEDLLDEENDNEEEEEEDDEIDGEEK</sequence>
<protein>
    <submittedName>
        <fullName evidence="2">Uncharacterized protein</fullName>
    </submittedName>
</protein>
<reference evidence="2 3" key="1">
    <citation type="submission" date="2014-09" db="EMBL/GenBank/DDBJ databases">
        <authorList>
            <person name="Ellenberger Sabrina"/>
        </authorList>
    </citation>
    <scope>NUCLEOTIDE SEQUENCE [LARGE SCALE GENOMIC DNA]</scope>
    <source>
        <strain evidence="2 3">CBS 412.66</strain>
    </source>
</reference>
<keyword evidence="3" id="KW-1185">Reference proteome</keyword>
<dbReference type="EMBL" id="LN726747">
    <property type="protein sequence ID" value="CEP11668.1"/>
    <property type="molecule type" value="Genomic_DNA"/>
</dbReference>
<evidence type="ECO:0000313" key="3">
    <source>
        <dbReference type="Proteomes" id="UP000054107"/>
    </source>
</evidence>
<name>A0A0B7N8B9_9FUNG</name>
<dbReference type="AlphaFoldDB" id="A0A0B7N8B9"/>
<accession>A0A0B7N8B9</accession>